<keyword evidence="1" id="KW-0812">Transmembrane</keyword>
<feature type="transmembrane region" description="Helical" evidence="1">
    <location>
        <begin position="493"/>
        <end position="514"/>
    </location>
</feature>
<keyword evidence="1" id="KW-1133">Transmembrane helix</keyword>
<dbReference type="AlphaFoldDB" id="A0AAV9I814"/>
<evidence type="ECO:0000313" key="3">
    <source>
        <dbReference type="Proteomes" id="UP001300502"/>
    </source>
</evidence>
<comment type="caution">
    <text evidence="2">The sequence shown here is derived from an EMBL/GenBank/DDBJ whole genome shotgun (WGS) entry which is preliminary data.</text>
</comment>
<proteinExistence type="predicted"/>
<reference evidence="2 3" key="1">
    <citation type="submission" date="2022-07" db="EMBL/GenBank/DDBJ databases">
        <title>Genome-wide signatures of adaptation to extreme environments.</title>
        <authorList>
            <person name="Cho C.H."/>
            <person name="Yoon H.S."/>
        </authorList>
    </citation>
    <scope>NUCLEOTIDE SEQUENCE [LARGE SCALE GENOMIC DNA]</scope>
    <source>
        <strain evidence="2 3">108.79 E11</strain>
    </source>
</reference>
<dbReference type="Proteomes" id="UP001300502">
    <property type="component" value="Unassembled WGS sequence"/>
</dbReference>
<gene>
    <name evidence="2" type="ORF">GAYE_PCTG60G1356</name>
</gene>
<dbReference type="EMBL" id="JANCYU010000015">
    <property type="protein sequence ID" value="KAK4523460.1"/>
    <property type="molecule type" value="Genomic_DNA"/>
</dbReference>
<organism evidence="2 3">
    <name type="scientific">Galdieria yellowstonensis</name>
    <dbReference type="NCBI Taxonomy" id="3028027"/>
    <lineage>
        <taxon>Eukaryota</taxon>
        <taxon>Rhodophyta</taxon>
        <taxon>Bangiophyceae</taxon>
        <taxon>Galdieriales</taxon>
        <taxon>Galdieriaceae</taxon>
        <taxon>Galdieria</taxon>
    </lineage>
</organism>
<evidence type="ECO:0000313" key="2">
    <source>
        <dbReference type="EMBL" id="KAK4523460.1"/>
    </source>
</evidence>
<accession>A0AAV9I814</accession>
<keyword evidence="3" id="KW-1185">Reference proteome</keyword>
<keyword evidence="1" id="KW-0472">Membrane</keyword>
<sequence length="611" mass="71571">MKQAHCVCFNLYAVKSCHFNRNLLRLRTCEKFLFTRKFCGCAERRTVIWFPWICALSRKDPPKETGPKLWFSYVPSTFLNIQGAHKSVSRVLQFLKRSPISERALVHKNVLPSFYLLLLEDFKQLFEQFQLNWKVFIVKFWSLENYWREQVRRSIPKWKARRHLLKSQKTVELLESSSRNNASRQSHCFFFSRNVPSSIPLLQLRRHVDDGSSISSNGLVASNKVGMVSTTLFKPIWMENIRNTIQNSFLSNSPAHLLFTKLKKEPTFKVHSLLYWQMEVFPERDSLPHLKHFRWKFYPKRLREQRMVKGSHLFISKWNKAVFTFSIIILRSATDTLWFILRPVLIEGCHILQHTIRKALGLLWTDRNDISNSEYRKRHLVPLKRNVTSGIQLENSMRDFILSNFSSFWKFERALSKISRKAIVWGLVEEGQFSSSFGGKSPGKKDVPTETSFRDEQNNSYSSLVLGSTAVVLFLFPLLHFPNSEHLVDICTLGFQLLAVYTMGVFGAAAWRVLKESEYFIRLYETLQSYLSTLLRHSLTKNTTTTNKVVDIVAWCVDDVEEQHSLCAYFEDWWEESVCRAEMILRKIPLVVAESKMSGWKLLSLFEQENV</sequence>
<feature type="transmembrane region" description="Helical" evidence="1">
    <location>
        <begin position="461"/>
        <end position="481"/>
    </location>
</feature>
<evidence type="ECO:0000256" key="1">
    <source>
        <dbReference type="SAM" id="Phobius"/>
    </source>
</evidence>
<name>A0AAV9I814_9RHOD</name>
<protein>
    <submittedName>
        <fullName evidence="2">Uncharacterized protein</fullName>
    </submittedName>
</protein>